<evidence type="ECO:0000256" key="1">
    <source>
        <dbReference type="ARBA" id="ARBA00005836"/>
    </source>
</evidence>
<dbReference type="NCBIfam" id="NF008268">
    <property type="entry name" value="PRK11040.1"/>
    <property type="match status" value="1"/>
</dbReference>
<dbReference type="Pfam" id="PF19289">
    <property type="entry name" value="PmbA_TldD_3rd"/>
    <property type="match status" value="1"/>
</dbReference>
<dbReference type="EMBL" id="JAJBZT010000006">
    <property type="protein sequence ID" value="MCB6184398.1"/>
    <property type="molecule type" value="Genomic_DNA"/>
</dbReference>
<accession>A0ABS8D9W9</accession>
<feature type="domain" description="Metalloprotease TldD/E N-terminal" evidence="2">
    <location>
        <begin position="32"/>
        <end position="96"/>
    </location>
</feature>
<evidence type="ECO:0000259" key="4">
    <source>
        <dbReference type="Pfam" id="PF19290"/>
    </source>
</evidence>
<dbReference type="Proteomes" id="UP001165395">
    <property type="component" value="Unassembled WGS sequence"/>
</dbReference>
<gene>
    <name evidence="5" type="primary">pmbA</name>
    <name evidence="5" type="ORF">LIN78_12660</name>
</gene>
<dbReference type="PANTHER" id="PTHR43421:SF1">
    <property type="entry name" value="METALLOPROTEASE PMBA"/>
    <property type="match status" value="1"/>
</dbReference>
<dbReference type="Pfam" id="PF01523">
    <property type="entry name" value="PmbA_TldD_1st"/>
    <property type="match status" value="1"/>
</dbReference>
<dbReference type="InterPro" id="IPR047657">
    <property type="entry name" value="PmbA"/>
</dbReference>
<keyword evidence="5" id="KW-0482">Metalloprotease</keyword>
<evidence type="ECO:0000259" key="2">
    <source>
        <dbReference type="Pfam" id="PF01523"/>
    </source>
</evidence>
<dbReference type="EC" id="3.4.24.-" evidence="5"/>
<feature type="domain" description="Metalloprotease TldD/E C-terminal" evidence="3">
    <location>
        <begin position="238"/>
        <end position="445"/>
    </location>
</feature>
<keyword evidence="6" id="KW-1185">Reference proteome</keyword>
<organism evidence="5 6">
    <name type="scientific">Leeia speluncae</name>
    <dbReference type="NCBI Taxonomy" id="2884804"/>
    <lineage>
        <taxon>Bacteria</taxon>
        <taxon>Pseudomonadati</taxon>
        <taxon>Pseudomonadota</taxon>
        <taxon>Betaproteobacteria</taxon>
        <taxon>Neisseriales</taxon>
        <taxon>Leeiaceae</taxon>
        <taxon>Leeia</taxon>
    </lineage>
</organism>
<evidence type="ECO:0000313" key="6">
    <source>
        <dbReference type="Proteomes" id="UP001165395"/>
    </source>
</evidence>
<dbReference type="GO" id="GO:0008237">
    <property type="term" value="F:metallopeptidase activity"/>
    <property type="evidence" value="ECO:0007669"/>
    <property type="project" value="UniProtKB-KW"/>
</dbReference>
<dbReference type="PANTHER" id="PTHR43421">
    <property type="entry name" value="METALLOPROTEASE PMBA"/>
    <property type="match status" value="1"/>
</dbReference>
<keyword evidence="5" id="KW-0645">Protease</keyword>
<evidence type="ECO:0000313" key="5">
    <source>
        <dbReference type="EMBL" id="MCB6184398.1"/>
    </source>
</evidence>
<proteinExistence type="inferred from homology"/>
<dbReference type="InterPro" id="IPR045570">
    <property type="entry name" value="Metalloprtase-TldD/E_cen_dom"/>
</dbReference>
<dbReference type="InterPro" id="IPR045569">
    <property type="entry name" value="Metalloprtase-TldD/E_C"/>
</dbReference>
<evidence type="ECO:0000259" key="3">
    <source>
        <dbReference type="Pfam" id="PF19289"/>
    </source>
</evidence>
<dbReference type="Pfam" id="PF19290">
    <property type="entry name" value="PmbA_TldD_2nd"/>
    <property type="match status" value="1"/>
</dbReference>
<dbReference type="RefSeq" id="WP_227181207.1">
    <property type="nucleotide sequence ID" value="NZ_JAJBZT010000006.1"/>
</dbReference>
<feature type="domain" description="Metalloprotease TldD/E central" evidence="4">
    <location>
        <begin position="124"/>
        <end position="230"/>
    </location>
</feature>
<comment type="similarity">
    <text evidence="1">Belongs to the peptidase U62 family.</text>
</comment>
<dbReference type="SUPFAM" id="SSF111283">
    <property type="entry name" value="Putative modulator of DNA gyrase, PmbA/TldD"/>
    <property type="match status" value="1"/>
</dbReference>
<reference evidence="5" key="1">
    <citation type="submission" date="2021-10" db="EMBL/GenBank/DDBJ databases">
        <title>The complete genome sequence of Leeia sp. TBRC 13508.</title>
        <authorList>
            <person name="Charoenyingcharoen P."/>
            <person name="Yukphan P."/>
        </authorList>
    </citation>
    <scope>NUCLEOTIDE SEQUENCE</scope>
    <source>
        <strain evidence="5">TBRC 13508</strain>
    </source>
</reference>
<dbReference type="InterPro" id="IPR036059">
    <property type="entry name" value="TldD/PmbA_sf"/>
</dbReference>
<dbReference type="InterPro" id="IPR002510">
    <property type="entry name" value="Metalloprtase-TldD/E_N"/>
</dbReference>
<protein>
    <submittedName>
        <fullName evidence="5">Metalloprotease PmbA</fullName>
        <ecNumber evidence="5">3.4.24.-</ecNumber>
    </submittedName>
</protein>
<keyword evidence="5" id="KW-0378">Hydrolase</keyword>
<comment type="caution">
    <text evidence="5">The sequence shown here is derived from an EMBL/GenBank/DDBJ whole genome shotgun (WGS) entry which is preliminary data.</text>
</comment>
<dbReference type="InterPro" id="IPR035068">
    <property type="entry name" value="TldD/PmbA_N"/>
</dbReference>
<dbReference type="Gene3D" id="3.30.2290.10">
    <property type="entry name" value="PmbA/TldD superfamily"/>
    <property type="match status" value="1"/>
</dbReference>
<sequence>MANSPFTYSQDDLKQLVTDVLAYAKQKGATAADAEVSEGAGHTVSVRLGETETIEYHRDKGFGITVYVGQAKGHASTGDFSKAAIESTVDAALNIARYTAADPFSGLADADMLATEFPDLDLFHPSDISVEASIALAKRCEDAARAVDSRITNSDGASLSTQSSHFVYGNSLGFLAGIPTSRHSLSCAVIGEEGDSMQRDYWYDSCRQFASLASPESIGHRCGERTIRRLNARKVPTTQVPVLFEAPIAASLIGHFLQGVSGTSLYRQASFLLDSLGTQVFSPIIELQELPFIRQGQSSTSFDDEGVATKERYVVKNGVVEGYFLGSYSARKLGMKSTGNAGGSHNLVLSSTGESFDELLRKMGTGLLVTELMGHGTNIVTGDYSRGAAGFWVENGVIAYPVEEITIAGNLKDIFKGILAVGNDHLPHSSRQTGSILVEKMTVAGN</sequence>
<name>A0ABS8D9W9_9NEIS</name>